<dbReference type="HOGENOM" id="CLU_1244439_0_0_6"/>
<dbReference type="KEGG" id="pau:PA14_22130"/>
<dbReference type="BioCyc" id="PAER208963:G1G74-1843-MONOMER"/>
<accession>A0A0H2ZDJ5</accession>
<name>A0A0H2ZDJ5_PSEAB</name>
<proteinExistence type="predicted"/>
<dbReference type="Proteomes" id="UP000000653">
    <property type="component" value="Chromosome"/>
</dbReference>
<dbReference type="EMBL" id="CP000438">
    <property type="protein sequence ID" value="ABJ12484.1"/>
    <property type="molecule type" value="Genomic_DNA"/>
</dbReference>
<sequence length="222" mass="25290">MRKDAVFTIAGVDYHTQQLPAAEAFDLLRLGDCLSTFVQAAQTDSSIVHLTAAIAEMSDYEEFLRRVFRHIRVAGEANPIDVDSYFGGRYELIPVLLTHFIELNYLEFMSFLARHSPVPAEPPKPQIDPWTGKPMETPPASKTPVIETKYDRERMQVQKKCSVDIYMYQILTSKPSQADLHQLQTIYSLDDAVTFLEILNTYAAFQDIAFREQEEAHAKANQ</sequence>
<evidence type="ECO:0000313" key="1">
    <source>
        <dbReference type="EMBL" id="ABJ12484.1"/>
    </source>
</evidence>
<dbReference type="AlphaFoldDB" id="A0A0H2ZDJ5"/>
<evidence type="ECO:0000313" key="2">
    <source>
        <dbReference type="Proteomes" id="UP000000653"/>
    </source>
</evidence>
<gene>
    <name evidence="1" type="ordered locus">PA14_22130</name>
</gene>
<reference evidence="1 2" key="1">
    <citation type="journal article" date="2006" name="Genome Biol.">
        <title>Genomic analysis reveals that Pseudomonas aeruginosa virulence is combinatorial.</title>
        <authorList>
            <person name="Lee D.G."/>
            <person name="Urbach J.M."/>
            <person name="Wu G."/>
            <person name="Liberati N.T."/>
            <person name="Feinbaum R.L."/>
            <person name="Miyata S."/>
            <person name="Diggins L.T."/>
            <person name="He J."/>
            <person name="Saucier M."/>
            <person name="Deziel E."/>
            <person name="Friedman L."/>
            <person name="Li L."/>
            <person name="Grills G."/>
            <person name="Montgomery K."/>
            <person name="Kucherlapati R."/>
            <person name="Rahme L.G."/>
            <person name="Ausubel F.M."/>
        </authorList>
    </citation>
    <scope>NUCLEOTIDE SEQUENCE [LARGE SCALE GENOMIC DNA]</scope>
    <source>
        <strain evidence="1 2">UCBPP-PA14</strain>
    </source>
</reference>
<organism evidence="1 2">
    <name type="scientific">Pseudomonas aeruginosa (strain UCBPP-PA14)</name>
    <dbReference type="NCBI Taxonomy" id="208963"/>
    <lineage>
        <taxon>Bacteria</taxon>
        <taxon>Pseudomonadati</taxon>
        <taxon>Pseudomonadota</taxon>
        <taxon>Gammaproteobacteria</taxon>
        <taxon>Pseudomonadales</taxon>
        <taxon>Pseudomonadaceae</taxon>
        <taxon>Pseudomonas</taxon>
    </lineage>
</organism>
<protein>
    <submittedName>
        <fullName evidence="1">Uncharacterized protein</fullName>
    </submittedName>
</protein>
<dbReference type="RefSeq" id="WP_003138378.1">
    <property type="nucleotide sequence ID" value="NC_008463.1"/>
</dbReference>